<dbReference type="AlphaFoldDB" id="A0A9R1XSA4"/>
<protein>
    <recommendedName>
        <fullName evidence="1">MULE transposase domain-containing protein</fullName>
    </recommendedName>
</protein>
<evidence type="ECO:0000313" key="3">
    <source>
        <dbReference type="Proteomes" id="UP000235145"/>
    </source>
</evidence>
<accession>A0A9R1XSA4</accession>
<proteinExistence type="predicted"/>
<gene>
    <name evidence="2" type="ORF">LSAT_V11C100026890</name>
</gene>
<organism evidence="2 3">
    <name type="scientific">Lactuca sativa</name>
    <name type="common">Garden lettuce</name>
    <dbReference type="NCBI Taxonomy" id="4236"/>
    <lineage>
        <taxon>Eukaryota</taxon>
        <taxon>Viridiplantae</taxon>
        <taxon>Streptophyta</taxon>
        <taxon>Embryophyta</taxon>
        <taxon>Tracheophyta</taxon>
        <taxon>Spermatophyta</taxon>
        <taxon>Magnoliopsida</taxon>
        <taxon>eudicotyledons</taxon>
        <taxon>Gunneridae</taxon>
        <taxon>Pentapetalae</taxon>
        <taxon>asterids</taxon>
        <taxon>campanulids</taxon>
        <taxon>Asterales</taxon>
        <taxon>Asteraceae</taxon>
        <taxon>Cichorioideae</taxon>
        <taxon>Cichorieae</taxon>
        <taxon>Lactucinae</taxon>
        <taxon>Lactuca</taxon>
    </lineage>
</organism>
<keyword evidence="3" id="KW-1185">Reference proteome</keyword>
<sequence>MLIVVTKDANNNILLVSYAIVDEETTHSWRLFLYKFIHFIAQDRQLCVISNRHRGIIHAMENLEEWKEPLGYHRFCLRHIKSNLVKKYKNLYLDQIDKSQWCLFYDENRRWRSLTTNISESMNNALRGARQLPIRACIDLTFNRTVQLFRKHSDAAMN</sequence>
<dbReference type="Pfam" id="PF10551">
    <property type="entry name" value="MULE"/>
    <property type="match status" value="1"/>
</dbReference>
<dbReference type="InterPro" id="IPR018289">
    <property type="entry name" value="MULE_transposase_dom"/>
</dbReference>
<dbReference type="PANTHER" id="PTHR31973">
    <property type="entry name" value="POLYPROTEIN, PUTATIVE-RELATED"/>
    <property type="match status" value="1"/>
</dbReference>
<dbReference type="Proteomes" id="UP000235145">
    <property type="component" value="Unassembled WGS sequence"/>
</dbReference>
<comment type="caution">
    <text evidence="2">The sequence shown here is derived from an EMBL/GenBank/DDBJ whole genome shotgun (WGS) entry which is preliminary data.</text>
</comment>
<dbReference type="PANTHER" id="PTHR31973:SF195">
    <property type="entry name" value="MUDR FAMILY TRANSPOSASE"/>
    <property type="match status" value="1"/>
</dbReference>
<dbReference type="EMBL" id="NBSK02000001">
    <property type="protein sequence ID" value="KAJ0225610.1"/>
    <property type="molecule type" value="Genomic_DNA"/>
</dbReference>
<reference evidence="2 3" key="1">
    <citation type="journal article" date="2017" name="Nat. Commun.">
        <title>Genome assembly with in vitro proximity ligation data and whole-genome triplication in lettuce.</title>
        <authorList>
            <person name="Reyes-Chin-Wo S."/>
            <person name="Wang Z."/>
            <person name="Yang X."/>
            <person name="Kozik A."/>
            <person name="Arikit S."/>
            <person name="Song C."/>
            <person name="Xia L."/>
            <person name="Froenicke L."/>
            <person name="Lavelle D.O."/>
            <person name="Truco M.J."/>
            <person name="Xia R."/>
            <person name="Zhu S."/>
            <person name="Xu C."/>
            <person name="Xu H."/>
            <person name="Xu X."/>
            <person name="Cox K."/>
            <person name="Korf I."/>
            <person name="Meyers B.C."/>
            <person name="Michelmore R.W."/>
        </authorList>
    </citation>
    <scope>NUCLEOTIDE SEQUENCE [LARGE SCALE GENOMIC DNA]</scope>
    <source>
        <strain evidence="3">cv. Salinas</strain>
        <tissue evidence="2">Seedlings</tissue>
    </source>
</reference>
<name>A0A9R1XSA4_LACSA</name>
<evidence type="ECO:0000259" key="1">
    <source>
        <dbReference type="Pfam" id="PF10551"/>
    </source>
</evidence>
<evidence type="ECO:0000313" key="2">
    <source>
        <dbReference type="EMBL" id="KAJ0225610.1"/>
    </source>
</evidence>
<feature type="domain" description="MULE transposase" evidence="1">
    <location>
        <begin position="2"/>
        <end position="83"/>
    </location>
</feature>